<dbReference type="InterPro" id="IPR045867">
    <property type="entry name" value="DNA-dir_RpoC_beta_prime"/>
</dbReference>
<evidence type="ECO:0000256" key="8">
    <source>
        <dbReference type="HAMAP-Rule" id="MF_01324"/>
    </source>
</evidence>
<keyword evidence="2 11" id="KW-0934">Plastid</keyword>
<evidence type="ECO:0000256" key="5">
    <source>
        <dbReference type="ARBA" id="ARBA00022723"/>
    </source>
</evidence>
<geneLocation type="chloroplast" evidence="11"/>
<evidence type="ECO:0000259" key="9">
    <source>
        <dbReference type="Pfam" id="PF04998"/>
    </source>
</evidence>
<dbReference type="GeneID" id="54626611"/>
<dbReference type="Gene3D" id="1.10.150.390">
    <property type="match status" value="1"/>
</dbReference>
<dbReference type="GO" id="GO:0003899">
    <property type="term" value="F:DNA-directed RNA polymerase activity"/>
    <property type="evidence" value="ECO:0007669"/>
    <property type="project" value="UniProtKB-UniRule"/>
</dbReference>
<gene>
    <name evidence="8 11" type="primary">rpoC2</name>
</gene>
<dbReference type="GO" id="GO:0006351">
    <property type="term" value="P:DNA-templated transcription"/>
    <property type="evidence" value="ECO:0007669"/>
    <property type="project" value="UniProtKB-UniRule"/>
</dbReference>
<dbReference type="Pfam" id="PF04998">
    <property type="entry name" value="RNA_pol_Rpb1_5"/>
    <property type="match status" value="1"/>
</dbReference>
<dbReference type="EC" id="2.7.7.6" evidence="8"/>
<dbReference type="EMBL" id="MN701585">
    <property type="protein sequence ID" value="QJA13744.1"/>
    <property type="molecule type" value="Genomic_DNA"/>
</dbReference>
<feature type="binding site" evidence="8">
    <location>
        <position position="279"/>
    </location>
    <ligand>
        <name>Zn(2+)</name>
        <dbReference type="ChEBI" id="CHEBI:29105"/>
    </ligand>
</feature>
<dbReference type="InterPro" id="IPR007083">
    <property type="entry name" value="RNA_pol_Rpb1_4"/>
</dbReference>
<dbReference type="PANTHER" id="PTHR19376">
    <property type="entry name" value="DNA-DIRECTED RNA POLYMERASE"/>
    <property type="match status" value="1"/>
</dbReference>
<dbReference type="Gene3D" id="1.10.1790.20">
    <property type="match status" value="1"/>
</dbReference>
<evidence type="ECO:0000313" key="11">
    <source>
        <dbReference type="EMBL" id="QJA13744.1"/>
    </source>
</evidence>
<dbReference type="InterPro" id="IPR012756">
    <property type="entry name" value="DNA-dir_RpoC2_beta_pp"/>
</dbReference>
<dbReference type="InterPro" id="IPR007081">
    <property type="entry name" value="RNA_pol_Rpb1_5"/>
</dbReference>
<keyword evidence="1 8" id="KW-0240">DNA-directed RNA polymerase</keyword>
<name>A0A6H1XDR8_9CHLO</name>
<dbReference type="GO" id="GO:0008270">
    <property type="term" value="F:zinc ion binding"/>
    <property type="evidence" value="ECO:0007669"/>
    <property type="project" value="UniProtKB-UniRule"/>
</dbReference>
<evidence type="ECO:0000256" key="1">
    <source>
        <dbReference type="ARBA" id="ARBA00022478"/>
    </source>
</evidence>
<dbReference type="InterPro" id="IPR042102">
    <property type="entry name" value="RNA_pol_Rpb1_3_sf"/>
</dbReference>
<dbReference type="GO" id="GO:0009507">
    <property type="term" value="C:chloroplast"/>
    <property type="evidence" value="ECO:0007669"/>
    <property type="project" value="UniProtKB-SubCell"/>
</dbReference>
<keyword evidence="3 8" id="KW-0808">Transferase</keyword>
<organism evidence="11">
    <name type="scientific">Aphanochaete elegans</name>
    <dbReference type="NCBI Taxonomy" id="764105"/>
    <lineage>
        <taxon>Eukaryota</taxon>
        <taxon>Viridiplantae</taxon>
        <taxon>Chlorophyta</taxon>
        <taxon>core chlorophytes</taxon>
        <taxon>Chlorophyceae</taxon>
        <taxon>OCC clade</taxon>
        <taxon>Chaetophorales</taxon>
        <taxon>Aphanochaetaceae</taxon>
        <taxon>Aphanochaete</taxon>
    </lineage>
</organism>
<comment type="subcellular location">
    <subcellularLocation>
        <location evidence="8">Plastid</location>
        <location evidence="8">Chloroplast</location>
    </subcellularLocation>
</comment>
<evidence type="ECO:0000259" key="10">
    <source>
        <dbReference type="Pfam" id="PF05000"/>
    </source>
</evidence>
<sequence>MYSIKYKKKVENQINLLSNNLLMNTCLSINSSKVFYTKRFHSSIDKNRISFLSIYKCNSLSTEKKNIFWNISFNKGRLKSFVFWCFVNYGQRKTIFILEKLQKIGFNYATKAGISLSIDDLKIPPKKTMLLYDAATEIQDGFINYKKAKLTGLEKFQRILETWHSTSENLKDEMIKYFKKTDILNPVYMMAFSGARGNVSQVRQLVTMRGLMADPQGKILDFPIQSNFREGLTLTEYVISCYGARKGVVDTALRTANAGYLTRRLVDVAQHVIVLNLDCGTKKGIYLTEMKQFNKTLFSLQQRLIGRILATNIYSLNNISQKKLQNTSHATIEKHKSSFESKLENSLEIKKQIIAYRNQEISELLATKISKITNKVFIRSPLTCETPRLVCQLCYGWSLSEGHLVPIGEAVGIIAAQSIGEPGTQLTMRTFHTGGVFSGEMFDQLISPFDGHIVFENSIPGTLVRTTQGKIAFLTKTEGKLFVKTNNLAKMQSFKLPPYTLLFLRNNEKIFKTKLIAQLAFLSSNLKKKGDITEFVVKSDIEGQLYSGSINIIEKFTDSNDKIFQTTDWGTIWILSGKICQLPIKSSLFVFPGDLIDQSSILSQIKWLLPKKSILDTNRLLQEFFNFSKSSHKKDYKFGFLANNPYKINFEKLNLNKFKINEQKDISNFYNFKSEFQTNKFKIYTKKILQDKQKTRSNLSVILNHDLLKKNNKNINRTFSLFTSKSSLKFLKIKKSQELNINKKSNFTEFSLHIKKPNSSNLIENYNKNNSNLSSFLINLHSCNLFNDNIKLLTTKKTNMIEFRSNKENLKKQNFFLFENSNQFLQENNFKTKKKLFQKNYFKVPTHSDYRNLNNLTSDNIYINMPLLSISLFNIYYKKLGYFFCFNNNLYPNNLTNYFFFFNSVSLVESKVKFLIFILNYSKIFILRKKLEVRKTSIFFLKFKSFKKQVSYLGSFQRIQFDSKKKIKLLKKEYYNKIIISNKEFLTGLLLEIINKPFNDTFFSLKIEKNILTNSKNYYTILEKNVIKKNKIFNFLINIHNHLSMESNKDIFFISRLLENKSNYLLNKKIQNFEINQNKLFNILTHWFPKKYQTRNGGVISYINLNDSFSHFGKNFNFLKSTFTGYLFCSSQKYLDFETYQFKNSQHFKLVKNTQILKPKSKYKNKKQQIETNNLKFYSNLRAYCFYSKKTSFFPKQLIYNKVLINRNKSKKKKITNGWIYSPNLVSKCKIFDHKNFVFPGNKLSDDLIFDNQIVFIEFLKFSDTFFLSKNLKQLHINKIINIFTKNNKNSSQKKSLVFNIKIFSNKKTRFLKILKKNCLNFTQTDFIKQFYTEFFLTLKSFFYLKNKKVLNKKNDKKTLLLLIHKVNEFPLYNSHYYKTNIYKLEKKNKIWFHFNSKLLNKTLTYRYNTKILNKQTENLKILTDFPNNDFVIQIQSKLIFDNCLKNKKSVKNLKKDQLRNLIAVENEKLKINLQKKTNFSKKSRKISLSKKIVLFKFFSNSPLQLIQISILGTYTSFYYNTKFVEINSNLLLNQIKETYHTFLVHTLNRSNSVESKNDKLYSKSIKYTQDNSLYKLGSKFSLKFSFNFFQKSAFDFFSLETYKSNLLNNYFKLNNNNKNLIKIKSKSYNISFKNNYLIFQKIFSFFLYPTMTLSNKTKSDLSLLCTVINNFLLFTPCIFNQPCFDVSFTEKVSLGFGVFSVKSSLRTNKKFKFHFKQLTENTKGEIALMSFLSPFDGEILGSDKIYWNPNTQKNRALILSKKDLSSFLLQNDNLKSNDNFFEKSTLSLYKSKPLILGEIFTKGNTLKSSLNKSVIISTPGKIIHFNQFKITIRKVQSFLLSPKCIFHYYHGDFVEKNSSIISLPYEQLKTGDIVQGIPKVEQLLEARSTFKGKEEEDNLHKLLKLIFQQYKKQFKLNLAVRKSFELIQIIVVNSVQRIYRSQGVNISDKHLEVIVKQMTSKVQITSRGDSSFFRGEQVDLYIVESWNNRHVNLNLIRYKPILLGISKSSLEVNSFLSAASFQHTKKVLSRSAFQTNVDFLNGLKENIIIGNLISAGTGNLYI</sequence>
<comment type="function">
    <text evidence="8">DNA-dependent RNA polymerase catalyzes the transcription of DNA into RNA using the four ribonucleoside triphosphates as substrates.</text>
</comment>
<dbReference type="PANTHER" id="PTHR19376:SF68">
    <property type="entry name" value="DNA-DIRECTED RNA POLYMERASE SUBUNIT BETA"/>
    <property type="match status" value="1"/>
</dbReference>
<accession>A0A6H1XDR8</accession>
<dbReference type="HAMAP" id="MF_01324">
    <property type="entry name" value="RNApol_bact_RpoC2"/>
    <property type="match status" value="1"/>
</dbReference>
<dbReference type="Pfam" id="PF05000">
    <property type="entry name" value="RNA_pol_Rpb1_4"/>
    <property type="match status" value="1"/>
</dbReference>
<evidence type="ECO:0000256" key="2">
    <source>
        <dbReference type="ARBA" id="ARBA00022640"/>
    </source>
</evidence>
<feature type="domain" description="RNA polymerase Rpb1" evidence="10">
    <location>
        <begin position="153"/>
        <end position="226"/>
    </location>
</feature>
<dbReference type="SUPFAM" id="SSF64484">
    <property type="entry name" value="beta and beta-prime subunits of DNA dependent RNA-polymerase"/>
    <property type="match status" value="2"/>
</dbReference>
<dbReference type="RefSeq" id="YP_009774553.1">
    <property type="nucleotide sequence ID" value="NC_047440.1"/>
</dbReference>
<comment type="catalytic activity">
    <reaction evidence="8">
        <text>RNA(n) + a ribonucleoside 5'-triphosphate = RNA(n+1) + diphosphate</text>
        <dbReference type="Rhea" id="RHEA:21248"/>
        <dbReference type="Rhea" id="RHEA-COMP:14527"/>
        <dbReference type="Rhea" id="RHEA-COMP:17342"/>
        <dbReference type="ChEBI" id="CHEBI:33019"/>
        <dbReference type="ChEBI" id="CHEBI:61557"/>
        <dbReference type="ChEBI" id="CHEBI:140395"/>
        <dbReference type="EC" id="2.7.7.6"/>
    </reaction>
</comment>
<keyword evidence="11" id="KW-0150">Chloroplast</keyword>
<keyword evidence="4 8" id="KW-0548">Nucleotidyltransferase</keyword>
<dbReference type="GO" id="GO:0003677">
    <property type="term" value="F:DNA binding"/>
    <property type="evidence" value="ECO:0007669"/>
    <property type="project" value="UniProtKB-UniRule"/>
</dbReference>
<dbReference type="Gene3D" id="1.10.132.30">
    <property type="match status" value="1"/>
</dbReference>
<dbReference type="Gene3D" id="1.10.274.100">
    <property type="entry name" value="RNA polymerase Rpb1, domain 3"/>
    <property type="match status" value="1"/>
</dbReference>
<dbReference type="InterPro" id="IPR038120">
    <property type="entry name" value="Rpb1_funnel_sf"/>
</dbReference>
<evidence type="ECO:0000256" key="6">
    <source>
        <dbReference type="ARBA" id="ARBA00022833"/>
    </source>
</evidence>
<comment type="cofactor">
    <cofactor evidence="8">
        <name>Zn(2+)</name>
        <dbReference type="ChEBI" id="CHEBI:29105"/>
    </cofactor>
    <text evidence="8">Binds 1 Zn(2+) ion per subunit.</text>
</comment>
<keyword evidence="6 8" id="KW-0862">Zinc</keyword>
<feature type="domain" description="RNA polymerase Rpb1" evidence="9">
    <location>
        <begin position="231"/>
        <end position="720"/>
    </location>
</feature>
<keyword evidence="7 8" id="KW-0804">Transcription</keyword>
<feature type="binding site" evidence="8">
    <location>
        <position position="384"/>
    </location>
    <ligand>
        <name>Zn(2+)</name>
        <dbReference type="ChEBI" id="CHEBI:29105"/>
    </ligand>
</feature>
<comment type="similarity">
    <text evidence="8">Belongs to the RNA polymerase beta' chain family. RpoC2 subfamily.</text>
</comment>
<keyword evidence="5 8" id="KW-0479">Metal-binding</keyword>
<comment type="subunit">
    <text evidence="8">In plastids the minimal PEP RNA polymerase catalytic core is composed of four subunits: alpha, beta, beta', and beta''. When a (nuclear-encoded) sigma factor is associated with the core the holoenzyme is formed, which can initiate transcription.</text>
</comment>
<proteinExistence type="inferred from homology"/>
<dbReference type="GO" id="GO:0000428">
    <property type="term" value="C:DNA-directed RNA polymerase complex"/>
    <property type="evidence" value="ECO:0007669"/>
    <property type="project" value="UniProtKB-KW"/>
</dbReference>
<feature type="binding site" evidence="8">
    <location>
        <position position="391"/>
    </location>
    <ligand>
        <name>Zn(2+)</name>
        <dbReference type="ChEBI" id="CHEBI:29105"/>
    </ligand>
</feature>
<evidence type="ECO:0000256" key="3">
    <source>
        <dbReference type="ARBA" id="ARBA00022679"/>
    </source>
</evidence>
<evidence type="ECO:0000256" key="4">
    <source>
        <dbReference type="ARBA" id="ARBA00022695"/>
    </source>
</evidence>
<protein>
    <recommendedName>
        <fullName evidence="8">DNA-directed RNA polymerase subunit beta''</fullName>
        <ecNumber evidence="8">2.7.7.6</ecNumber>
    </recommendedName>
    <alternativeName>
        <fullName evidence="8">PEP</fullName>
    </alternativeName>
    <alternativeName>
        <fullName evidence="8">Plastid-encoded RNA polymerase subunit beta''</fullName>
        <shortName evidence="8">RNA polymerase subunit beta''</shortName>
    </alternativeName>
</protein>
<dbReference type="CDD" id="cd02655">
    <property type="entry name" value="RNAP_beta'_C"/>
    <property type="match status" value="1"/>
</dbReference>
<feature type="binding site" evidence="8">
    <location>
        <position position="394"/>
    </location>
    <ligand>
        <name>Zn(2+)</name>
        <dbReference type="ChEBI" id="CHEBI:29105"/>
    </ligand>
</feature>
<evidence type="ECO:0000256" key="7">
    <source>
        <dbReference type="ARBA" id="ARBA00023163"/>
    </source>
</evidence>
<reference evidence="11" key="1">
    <citation type="submission" date="2019-11" db="EMBL/GenBank/DDBJ databases">
        <title>The Chloroplast Genome of the Green Alga Aphanochaete elegans.</title>
        <authorList>
            <person name="Liu B."/>
        </authorList>
    </citation>
    <scope>NUCLEOTIDE SEQUENCE</scope>
</reference>